<dbReference type="Gene3D" id="3.10.450.50">
    <property type="match status" value="1"/>
</dbReference>
<dbReference type="PANTHER" id="PTHR33698">
    <property type="entry name" value="NUCLEAR TRANSPORT FACTOR 2 (NTF2)-LIKE PROTEIN"/>
    <property type="match status" value="1"/>
</dbReference>
<evidence type="ECO:0000313" key="2">
    <source>
        <dbReference type="EMBL" id="KAK6129977.1"/>
    </source>
</evidence>
<dbReference type="Proteomes" id="UP001318860">
    <property type="component" value="Unassembled WGS sequence"/>
</dbReference>
<organism evidence="2 3">
    <name type="scientific">Rehmannia glutinosa</name>
    <name type="common">Chinese foxglove</name>
    <dbReference type="NCBI Taxonomy" id="99300"/>
    <lineage>
        <taxon>Eukaryota</taxon>
        <taxon>Viridiplantae</taxon>
        <taxon>Streptophyta</taxon>
        <taxon>Embryophyta</taxon>
        <taxon>Tracheophyta</taxon>
        <taxon>Spermatophyta</taxon>
        <taxon>Magnoliopsida</taxon>
        <taxon>eudicotyledons</taxon>
        <taxon>Gunneridae</taxon>
        <taxon>Pentapetalae</taxon>
        <taxon>asterids</taxon>
        <taxon>lamiids</taxon>
        <taxon>Lamiales</taxon>
        <taxon>Orobanchaceae</taxon>
        <taxon>Rehmannieae</taxon>
        <taxon>Rehmannia</taxon>
    </lineage>
</organism>
<accession>A0ABR0V462</accession>
<sequence>MAAAMEFSSPIIGQSISSKKTVNRSLCAVPVNRSHQLHKPEINMAPKLTYMKRVIKRKPLKLFVLPPRNFNTNTSPLSPAQTIVLFYSAINEKNLKQLDKMIAEDCFFDDYSFPKPFQGKKEVLHFLKQLTMCMGQNMQFNVEHICEGKENTIGVNWHLDWNKIQVPFTRGCSYYSLSVNGDKLVIEKAQVLIESPIKLGVVALTIFKIASSLFDAFPAATEWFLKSPHILFCLLLKTYKIGIQPIISPFLAWYIKLLNFTACILSFTLKILYQIAKIFHM</sequence>
<keyword evidence="1" id="KW-1133">Transmembrane helix</keyword>
<feature type="transmembrane region" description="Helical" evidence="1">
    <location>
        <begin position="251"/>
        <end position="273"/>
    </location>
</feature>
<dbReference type="InterPro" id="IPR032710">
    <property type="entry name" value="NTF2-like_dom_sf"/>
</dbReference>
<dbReference type="EMBL" id="JABTTQ020001605">
    <property type="protein sequence ID" value="KAK6129977.1"/>
    <property type="molecule type" value="Genomic_DNA"/>
</dbReference>
<dbReference type="PANTHER" id="PTHR33698:SF1">
    <property type="entry name" value="NUCLEAR TRANSPORT FACTOR 2 (NTF2) FAMILY PROTEIN"/>
    <property type="match status" value="1"/>
</dbReference>
<gene>
    <name evidence="2" type="ORF">DH2020_036259</name>
</gene>
<keyword evidence="1" id="KW-0472">Membrane</keyword>
<keyword evidence="3" id="KW-1185">Reference proteome</keyword>
<evidence type="ECO:0000313" key="3">
    <source>
        <dbReference type="Proteomes" id="UP001318860"/>
    </source>
</evidence>
<keyword evidence="1" id="KW-0812">Transmembrane</keyword>
<proteinExistence type="predicted"/>
<comment type="caution">
    <text evidence="2">The sequence shown here is derived from an EMBL/GenBank/DDBJ whole genome shotgun (WGS) entry which is preliminary data.</text>
</comment>
<evidence type="ECO:0000256" key="1">
    <source>
        <dbReference type="SAM" id="Phobius"/>
    </source>
</evidence>
<protein>
    <recommendedName>
        <fullName evidence="4">SnoaL-like domain-containing protein</fullName>
    </recommendedName>
</protein>
<reference evidence="2 3" key="1">
    <citation type="journal article" date="2021" name="Comput. Struct. Biotechnol. J.">
        <title>De novo genome assembly of the potent medicinal plant Rehmannia glutinosa using nanopore technology.</title>
        <authorList>
            <person name="Ma L."/>
            <person name="Dong C."/>
            <person name="Song C."/>
            <person name="Wang X."/>
            <person name="Zheng X."/>
            <person name="Niu Y."/>
            <person name="Chen S."/>
            <person name="Feng W."/>
        </authorList>
    </citation>
    <scope>NUCLEOTIDE SEQUENCE [LARGE SCALE GENOMIC DNA]</scope>
    <source>
        <strain evidence="2">DH-2019</strain>
    </source>
</reference>
<evidence type="ECO:0008006" key="4">
    <source>
        <dbReference type="Google" id="ProtNLM"/>
    </source>
</evidence>
<name>A0ABR0V462_REHGL</name>
<dbReference type="SUPFAM" id="SSF54427">
    <property type="entry name" value="NTF2-like"/>
    <property type="match status" value="1"/>
</dbReference>